<feature type="domain" description="Histidine kinase" evidence="10">
    <location>
        <begin position="290"/>
        <end position="514"/>
    </location>
</feature>
<dbReference type="PROSITE" id="PS50109">
    <property type="entry name" value="HIS_KIN"/>
    <property type="match status" value="1"/>
</dbReference>
<dbReference type="InterPro" id="IPR003661">
    <property type="entry name" value="HisK_dim/P_dom"/>
</dbReference>
<evidence type="ECO:0000256" key="6">
    <source>
        <dbReference type="ARBA" id="ARBA00022777"/>
    </source>
</evidence>
<keyword evidence="7" id="KW-0067">ATP-binding</keyword>
<dbReference type="PANTHER" id="PTHR43065:SF46">
    <property type="entry name" value="C4-DICARBOXYLATE TRANSPORT SENSOR PROTEIN DCTB"/>
    <property type="match status" value="1"/>
</dbReference>
<comment type="caution">
    <text evidence="13">The sequence shown here is derived from an EMBL/GenBank/DDBJ whole genome shotgun (WGS) entry which is preliminary data.</text>
</comment>
<reference evidence="13" key="1">
    <citation type="journal article" date="2020" name="mSystems">
        <title>Genome- and Community-Level Interaction Insights into Carbon Utilization and Element Cycling Functions of Hydrothermarchaeota in Hydrothermal Sediment.</title>
        <authorList>
            <person name="Zhou Z."/>
            <person name="Liu Y."/>
            <person name="Xu W."/>
            <person name="Pan J."/>
            <person name="Luo Z.H."/>
            <person name="Li M."/>
        </authorList>
    </citation>
    <scope>NUCLEOTIDE SEQUENCE [LARGE SCALE GENOMIC DNA]</scope>
    <source>
        <strain evidence="13">HyVt-633</strain>
    </source>
</reference>
<evidence type="ECO:0000256" key="1">
    <source>
        <dbReference type="ARBA" id="ARBA00000085"/>
    </source>
</evidence>
<dbReference type="SUPFAM" id="SSF52172">
    <property type="entry name" value="CheY-like"/>
    <property type="match status" value="1"/>
</dbReference>
<evidence type="ECO:0000256" key="4">
    <source>
        <dbReference type="ARBA" id="ARBA00022679"/>
    </source>
</evidence>
<dbReference type="PROSITE" id="PS50113">
    <property type="entry name" value="PAC"/>
    <property type="match status" value="1"/>
</dbReference>
<dbReference type="SUPFAM" id="SSF47384">
    <property type="entry name" value="Homodimeric domain of signal transducing histidine kinase"/>
    <property type="match status" value="1"/>
</dbReference>
<dbReference type="InterPro" id="IPR000700">
    <property type="entry name" value="PAS-assoc_C"/>
</dbReference>
<dbReference type="CDD" id="cd17546">
    <property type="entry name" value="REC_hyHK_CKI1_RcsC-like"/>
    <property type="match status" value="1"/>
</dbReference>
<dbReference type="EMBL" id="DRSQ01000123">
    <property type="protein sequence ID" value="HHE32155.1"/>
    <property type="molecule type" value="Genomic_DNA"/>
</dbReference>
<dbReference type="InterPro" id="IPR036097">
    <property type="entry name" value="HisK_dim/P_sf"/>
</dbReference>
<organism evidence="13">
    <name type="scientific">Chlorobaculum parvum</name>
    <dbReference type="NCBI Taxonomy" id="274539"/>
    <lineage>
        <taxon>Bacteria</taxon>
        <taxon>Pseudomonadati</taxon>
        <taxon>Chlorobiota</taxon>
        <taxon>Chlorobiia</taxon>
        <taxon>Chlorobiales</taxon>
        <taxon>Chlorobiaceae</taxon>
        <taxon>Chlorobaculum</taxon>
    </lineage>
</organism>
<dbReference type="InterPro" id="IPR003594">
    <property type="entry name" value="HATPase_dom"/>
</dbReference>
<keyword evidence="4" id="KW-0808">Transferase</keyword>
<evidence type="ECO:0000313" key="13">
    <source>
        <dbReference type="EMBL" id="HHE32155.1"/>
    </source>
</evidence>
<dbReference type="PANTHER" id="PTHR43065">
    <property type="entry name" value="SENSOR HISTIDINE KINASE"/>
    <property type="match status" value="1"/>
</dbReference>
<feature type="modified residue" description="4-aspartylphosphate" evidence="9">
    <location>
        <position position="584"/>
    </location>
</feature>
<gene>
    <name evidence="13" type="ORF">ENL07_05875</name>
</gene>
<name>A0A7C5DII1_9CHLB</name>
<dbReference type="SUPFAM" id="SSF55785">
    <property type="entry name" value="PYP-like sensor domain (PAS domain)"/>
    <property type="match status" value="2"/>
</dbReference>
<dbReference type="CDD" id="cd00082">
    <property type="entry name" value="HisKA"/>
    <property type="match status" value="1"/>
</dbReference>
<dbReference type="InterPro" id="IPR035965">
    <property type="entry name" value="PAS-like_dom_sf"/>
</dbReference>
<dbReference type="Gene3D" id="3.40.50.2300">
    <property type="match status" value="1"/>
</dbReference>
<dbReference type="Gene3D" id="1.10.287.130">
    <property type="match status" value="1"/>
</dbReference>
<keyword evidence="5" id="KW-0547">Nucleotide-binding</keyword>
<dbReference type="Pfam" id="PF00072">
    <property type="entry name" value="Response_reg"/>
    <property type="match status" value="1"/>
</dbReference>
<dbReference type="InterPro" id="IPR005467">
    <property type="entry name" value="His_kinase_dom"/>
</dbReference>
<evidence type="ECO:0000256" key="8">
    <source>
        <dbReference type="ARBA" id="ARBA00023012"/>
    </source>
</evidence>
<dbReference type="GO" id="GO:0005524">
    <property type="term" value="F:ATP binding"/>
    <property type="evidence" value="ECO:0007669"/>
    <property type="project" value="UniProtKB-KW"/>
</dbReference>
<dbReference type="Pfam" id="PF02518">
    <property type="entry name" value="HATPase_c"/>
    <property type="match status" value="1"/>
</dbReference>
<dbReference type="InterPro" id="IPR036890">
    <property type="entry name" value="HATPase_C_sf"/>
</dbReference>
<protein>
    <recommendedName>
        <fullName evidence="2">histidine kinase</fullName>
        <ecNumber evidence="2">2.7.13.3</ecNumber>
    </recommendedName>
</protein>
<dbReference type="PROSITE" id="PS50110">
    <property type="entry name" value="RESPONSE_REGULATORY"/>
    <property type="match status" value="1"/>
</dbReference>
<evidence type="ECO:0000256" key="3">
    <source>
        <dbReference type="ARBA" id="ARBA00022553"/>
    </source>
</evidence>
<dbReference type="InterPro" id="IPR004358">
    <property type="entry name" value="Sig_transdc_His_kin-like_C"/>
</dbReference>
<comment type="catalytic activity">
    <reaction evidence="1">
        <text>ATP + protein L-histidine = ADP + protein N-phospho-L-histidine.</text>
        <dbReference type="EC" id="2.7.13.3"/>
    </reaction>
</comment>
<dbReference type="SMART" id="SM00448">
    <property type="entry name" value="REC"/>
    <property type="match status" value="1"/>
</dbReference>
<dbReference type="InterPro" id="IPR013655">
    <property type="entry name" value="PAS_fold_3"/>
</dbReference>
<dbReference type="PRINTS" id="PR00344">
    <property type="entry name" value="BCTRLSENSOR"/>
</dbReference>
<evidence type="ECO:0000256" key="7">
    <source>
        <dbReference type="ARBA" id="ARBA00022840"/>
    </source>
</evidence>
<evidence type="ECO:0000259" key="10">
    <source>
        <dbReference type="PROSITE" id="PS50109"/>
    </source>
</evidence>
<evidence type="ECO:0000259" key="12">
    <source>
        <dbReference type="PROSITE" id="PS50113"/>
    </source>
</evidence>
<evidence type="ECO:0000256" key="2">
    <source>
        <dbReference type="ARBA" id="ARBA00012438"/>
    </source>
</evidence>
<sequence length="659" mass="72644">MQDDSSMPEPHALTAKEAGEAAIIGLWEWNVQSGALRIDQQWAAIAGYALKELAPMTMERWQQQLHPDDRERAVKSLEELAAGESALLELAMRVRHKCGCWINVLDRGKVLDYDSNGKPLSIAGSRQVLNTAKADSSLPMESSALELRTLIENIPGTIYRIDMSGTTTLFSSPPAFLKDSSAKQSATPLLETLSMIHPDDRQMVTETYSKLTSTPQSVKISYRVVTEQNAIRWIEDQKTSTFSDNGTFKSIDGILFDITDRVAAVEETRRLESQVRKSQRLETIGTLAGGIAHDFNNILTPILGYAEMGLGSMEEDDPMYEYFTEIMQAAERAQKLVSQILTFSRAQDGKPSAVPIQNIINEALKLLRPSLPSTISIEQHIDTNCRSVLADPSQIHQVIVNLCTNAFHAMEHSGGTLTISLKEIQPGEKQAASLPHLLESDYVRLTISDTGNGMDEATIERIFEPFFTTKSIEKGTGLGLSVVHGIVNGAGGQIFAESSQGKGSTFNVYLPVINANSAPETPQKPQVNRQKAKILFVDDEPAAVQMMIIMMQKLGYTIHAEKSPVEALERFRENPEQYDLVITDLTMPEMTGTQLAGELHKLLPSVPIILMTGYGKVVDNDIPLNHYGINRLLTKPVKLAQLASTVNEVLNENNLSKTQ</sequence>
<dbReference type="Pfam" id="PF00512">
    <property type="entry name" value="HisKA"/>
    <property type="match status" value="1"/>
</dbReference>
<proteinExistence type="predicted"/>
<dbReference type="Gene3D" id="3.30.565.10">
    <property type="entry name" value="Histidine kinase-like ATPase, C-terminal domain"/>
    <property type="match status" value="1"/>
</dbReference>
<dbReference type="SMART" id="SM00387">
    <property type="entry name" value="HATPase_c"/>
    <property type="match status" value="1"/>
</dbReference>
<feature type="domain" description="Response regulatory" evidence="11">
    <location>
        <begin position="533"/>
        <end position="650"/>
    </location>
</feature>
<accession>A0A7C5DII1</accession>
<dbReference type="Gene3D" id="3.30.450.20">
    <property type="entry name" value="PAS domain"/>
    <property type="match status" value="2"/>
</dbReference>
<dbReference type="GO" id="GO:0000155">
    <property type="term" value="F:phosphorelay sensor kinase activity"/>
    <property type="evidence" value="ECO:0007669"/>
    <property type="project" value="InterPro"/>
</dbReference>
<dbReference type="Pfam" id="PF08447">
    <property type="entry name" value="PAS_3"/>
    <property type="match status" value="2"/>
</dbReference>
<dbReference type="EC" id="2.7.13.3" evidence="2"/>
<evidence type="ECO:0000256" key="5">
    <source>
        <dbReference type="ARBA" id="ARBA00022741"/>
    </source>
</evidence>
<dbReference type="SUPFAM" id="SSF55874">
    <property type="entry name" value="ATPase domain of HSP90 chaperone/DNA topoisomerase II/histidine kinase"/>
    <property type="match status" value="1"/>
</dbReference>
<keyword evidence="8" id="KW-0902">Two-component regulatory system</keyword>
<keyword evidence="6" id="KW-0418">Kinase</keyword>
<dbReference type="InterPro" id="IPR011006">
    <property type="entry name" value="CheY-like_superfamily"/>
</dbReference>
<dbReference type="SMART" id="SM00388">
    <property type="entry name" value="HisKA"/>
    <property type="match status" value="1"/>
</dbReference>
<feature type="domain" description="PAC" evidence="12">
    <location>
        <begin position="218"/>
        <end position="270"/>
    </location>
</feature>
<dbReference type="AlphaFoldDB" id="A0A7C5DII1"/>
<keyword evidence="3 9" id="KW-0597">Phosphoprotein</keyword>
<evidence type="ECO:0000259" key="11">
    <source>
        <dbReference type="PROSITE" id="PS50110"/>
    </source>
</evidence>
<evidence type="ECO:0000256" key="9">
    <source>
        <dbReference type="PROSITE-ProRule" id="PRU00169"/>
    </source>
</evidence>
<dbReference type="InterPro" id="IPR001789">
    <property type="entry name" value="Sig_transdc_resp-reg_receiver"/>
</dbReference>
<dbReference type="Proteomes" id="UP000886058">
    <property type="component" value="Unassembled WGS sequence"/>
</dbReference>